<feature type="region of interest" description="Disordered" evidence="1">
    <location>
        <begin position="28"/>
        <end position="66"/>
    </location>
</feature>
<dbReference type="AlphaFoldDB" id="B9SKS3"/>
<organism evidence="2 3">
    <name type="scientific">Ricinus communis</name>
    <name type="common">Castor bean</name>
    <dbReference type="NCBI Taxonomy" id="3988"/>
    <lineage>
        <taxon>Eukaryota</taxon>
        <taxon>Viridiplantae</taxon>
        <taxon>Streptophyta</taxon>
        <taxon>Embryophyta</taxon>
        <taxon>Tracheophyta</taxon>
        <taxon>Spermatophyta</taxon>
        <taxon>Magnoliopsida</taxon>
        <taxon>eudicotyledons</taxon>
        <taxon>Gunneridae</taxon>
        <taxon>Pentapetalae</taxon>
        <taxon>rosids</taxon>
        <taxon>fabids</taxon>
        <taxon>Malpighiales</taxon>
        <taxon>Euphorbiaceae</taxon>
        <taxon>Acalyphoideae</taxon>
        <taxon>Acalypheae</taxon>
        <taxon>Ricinus</taxon>
    </lineage>
</organism>
<feature type="compositionally biased region" description="Polar residues" evidence="1">
    <location>
        <begin position="54"/>
        <end position="66"/>
    </location>
</feature>
<proteinExistence type="predicted"/>
<evidence type="ECO:0000313" key="3">
    <source>
        <dbReference type="Proteomes" id="UP000008311"/>
    </source>
</evidence>
<keyword evidence="3" id="KW-1185">Reference proteome</keyword>
<name>B9SKS3_RICCO</name>
<accession>B9SKS3</accession>
<sequence length="66" mass="7390">MIHDGSKIHKILTKCIKRSKAKALSAIRLAKDASESGHKRKNGKGMASHKDNQHLTQTVSRHNFDK</sequence>
<dbReference type="Proteomes" id="UP000008311">
    <property type="component" value="Unassembled WGS sequence"/>
</dbReference>
<dbReference type="EMBL" id="EQ974004">
    <property type="protein sequence ID" value="EEF35804.1"/>
    <property type="molecule type" value="Genomic_DNA"/>
</dbReference>
<reference evidence="3" key="1">
    <citation type="journal article" date="2010" name="Nat. Biotechnol.">
        <title>Draft genome sequence of the oilseed species Ricinus communis.</title>
        <authorList>
            <person name="Chan A.P."/>
            <person name="Crabtree J."/>
            <person name="Zhao Q."/>
            <person name="Lorenzi H."/>
            <person name="Orvis J."/>
            <person name="Puiu D."/>
            <person name="Melake-Berhan A."/>
            <person name="Jones K.M."/>
            <person name="Redman J."/>
            <person name="Chen G."/>
            <person name="Cahoon E.B."/>
            <person name="Gedil M."/>
            <person name="Stanke M."/>
            <person name="Haas B.J."/>
            <person name="Wortman J.R."/>
            <person name="Fraser-Liggett C.M."/>
            <person name="Ravel J."/>
            <person name="Rabinowicz P.D."/>
        </authorList>
    </citation>
    <scope>NUCLEOTIDE SEQUENCE [LARGE SCALE GENOMIC DNA]</scope>
    <source>
        <strain evidence="3">cv. Hale</strain>
    </source>
</reference>
<gene>
    <name evidence="2" type="ORF">RCOM_1604610</name>
</gene>
<protein>
    <submittedName>
        <fullName evidence="2">Uncharacterized protein</fullName>
    </submittedName>
</protein>
<evidence type="ECO:0000256" key="1">
    <source>
        <dbReference type="SAM" id="MobiDB-lite"/>
    </source>
</evidence>
<evidence type="ECO:0000313" key="2">
    <source>
        <dbReference type="EMBL" id="EEF35804.1"/>
    </source>
</evidence>
<dbReference type="InParanoid" id="B9SKS3"/>